<reference evidence="2 3" key="1">
    <citation type="submission" date="2021-04" db="EMBL/GenBank/DDBJ databases">
        <title>Genome analysis of Polyangium sp.</title>
        <authorList>
            <person name="Li Y."/>
            <person name="Wang J."/>
        </authorList>
    </citation>
    <scope>NUCLEOTIDE SEQUENCE [LARGE SCALE GENOMIC DNA]</scope>
    <source>
        <strain evidence="2 3">SDU14</strain>
    </source>
</reference>
<feature type="chain" id="PRO_5040920828" description="DUF4034 domain-containing protein" evidence="1">
    <location>
        <begin position="19"/>
        <end position="628"/>
    </location>
</feature>
<accession>A0A9X4AR03</accession>
<dbReference type="PROSITE" id="PS51257">
    <property type="entry name" value="PROKAR_LIPOPROTEIN"/>
    <property type="match status" value="1"/>
</dbReference>
<name>A0A9X4AR03_9BACT</name>
<evidence type="ECO:0000256" key="1">
    <source>
        <dbReference type="SAM" id="SignalP"/>
    </source>
</evidence>
<evidence type="ECO:0000313" key="2">
    <source>
        <dbReference type="EMBL" id="MDC3981608.1"/>
    </source>
</evidence>
<keyword evidence="3" id="KW-1185">Reference proteome</keyword>
<protein>
    <recommendedName>
        <fullName evidence="4">DUF4034 domain-containing protein</fullName>
    </recommendedName>
</protein>
<proteinExistence type="predicted"/>
<evidence type="ECO:0008006" key="4">
    <source>
        <dbReference type="Google" id="ProtNLM"/>
    </source>
</evidence>
<dbReference type="AlphaFoldDB" id="A0A9X4AR03"/>
<keyword evidence="1" id="KW-0732">Signal</keyword>
<gene>
    <name evidence="2" type="ORF">KEG57_13930</name>
</gene>
<comment type="caution">
    <text evidence="2">The sequence shown here is derived from an EMBL/GenBank/DDBJ whole genome shotgun (WGS) entry which is preliminary data.</text>
</comment>
<sequence length="628" mass="69470">MRLFSSLLAVLATCTALLGCCRPPPCLSGACPQVGLETPDEMFRLVRRELERSEDATPLVGGHILEQLPWLFPDVSHLPDAPRCRLDLVDAASAATFDEKPITFSRMLMARIRAVGNMYSTRDVSDAKAVYLRRLVELDESRLTDYQFSPGETGPAPPKSLVRYAALSGLERFNMPLHETEGLFRRLQTSPDDRAAWILHETVLSFLELALHRTPKHSTDELAKGLFFSWLPDMQRRLNGPSDPLSLEIVLQRMLPLGVFSTKVGVTDEARKLLESMIAARGDFPLTRGIPGAARDLTATAWMALFDLDNPRSNTSIRTILPSPARKVFRPDEVWQADPAPAHPAAEAVAARMRDLEGELLELKFAYGRCHVLREQVFWVPPGDADRLFERMVAPLSLGGKVAFSSEAFCRMHAATSLRAAPDSKRVGLVLRWLRAEPADIAEWDPTGNSTDAMVGPDTNKKQIKERAASVLAENPQWVERHAELRAWVAEQAQKRNPTTGRAEHGPLWEELHPAYERLLAFHASGHPEASVEIGRAILRVWIESARATLGDEIGLGSYDSALALKLFALGDFAVRFGLRDEAQALFDDMAKRVVPSPREGSLGLHLSLAHDATVASLLMSFTVAPSK</sequence>
<dbReference type="EMBL" id="JAGTJJ010000005">
    <property type="protein sequence ID" value="MDC3981608.1"/>
    <property type="molecule type" value="Genomic_DNA"/>
</dbReference>
<dbReference type="Proteomes" id="UP001151081">
    <property type="component" value="Unassembled WGS sequence"/>
</dbReference>
<feature type="signal peptide" evidence="1">
    <location>
        <begin position="1"/>
        <end position="18"/>
    </location>
</feature>
<organism evidence="2 3">
    <name type="scientific">Polyangium jinanense</name>
    <dbReference type="NCBI Taxonomy" id="2829994"/>
    <lineage>
        <taxon>Bacteria</taxon>
        <taxon>Pseudomonadati</taxon>
        <taxon>Myxococcota</taxon>
        <taxon>Polyangia</taxon>
        <taxon>Polyangiales</taxon>
        <taxon>Polyangiaceae</taxon>
        <taxon>Polyangium</taxon>
    </lineage>
</organism>
<evidence type="ECO:0000313" key="3">
    <source>
        <dbReference type="Proteomes" id="UP001151081"/>
    </source>
</evidence>